<accession>A0A225SMK9</accession>
<comment type="caution">
    <text evidence="1">The sequence shown here is derived from an EMBL/GenBank/DDBJ whole genome shotgun (WGS) entry which is preliminary data.</text>
</comment>
<dbReference type="Proteomes" id="UP000214747">
    <property type="component" value="Unassembled WGS sequence"/>
</dbReference>
<dbReference type="EMBL" id="NJGV01000027">
    <property type="protein sequence ID" value="OWY32303.1"/>
    <property type="molecule type" value="Genomic_DNA"/>
</dbReference>
<protein>
    <submittedName>
        <fullName evidence="1">Uncharacterized protein</fullName>
    </submittedName>
</protein>
<keyword evidence="2" id="KW-1185">Reference proteome</keyword>
<name>A0A225SMK9_9BURK</name>
<sequence length="172" mass="19902">MPDARYAVFYSFMLRRTNDPGAIDAINLFAIIGYFSLQIDSARCANRNESIMIARQWYDAVRPQLQGLKNVSLQLRQRYLMLARGYLLTYMAKTDPKELQSSAWMCYHLPSYLNKIRNLPDTVMDATQVNNNKLIVYMSNPTIMPELADPTLFRTRAESIMKDLETIVMKDS</sequence>
<evidence type="ECO:0000313" key="2">
    <source>
        <dbReference type="Proteomes" id="UP000214747"/>
    </source>
</evidence>
<dbReference type="AlphaFoldDB" id="A0A225SMK9"/>
<evidence type="ECO:0000313" key="1">
    <source>
        <dbReference type="EMBL" id="OWY32303.1"/>
    </source>
</evidence>
<organism evidence="1 2">
    <name type="scientific">Herbaspirillum aquaticum</name>
    <dbReference type="NCBI Taxonomy" id="568783"/>
    <lineage>
        <taxon>Bacteria</taxon>
        <taxon>Pseudomonadati</taxon>
        <taxon>Pseudomonadota</taxon>
        <taxon>Betaproteobacteria</taxon>
        <taxon>Burkholderiales</taxon>
        <taxon>Oxalobacteraceae</taxon>
        <taxon>Herbaspirillum</taxon>
    </lineage>
</organism>
<reference evidence="1 2" key="1">
    <citation type="journal article" date="2010" name="Int. J. Syst. Evol. Microbiol.">
        <title>Reclassification of Herbaspirillum putei as a later heterotypic synonym of Herbaspirillum huttiense, with the description of H. huttiense subsp. huttiense subsp. nov. and H. huttiense subsp. putei subsp. nov., comb. nov., and description of Herbaspirillum aquaticum sp. nov.</title>
        <authorList>
            <person name="Dobritsa A.P."/>
            <person name="Reddy M.C."/>
            <person name="Samadpour M."/>
        </authorList>
    </citation>
    <scope>NUCLEOTIDE SEQUENCE [LARGE SCALE GENOMIC DNA]</scope>
    <source>
        <strain evidence="1 2">IEH 4430</strain>
    </source>
</reference>
<proteinExistence type="predicted"/>
<gene>
    <name evidence="1" type="ORF">CEJ45_21685</name>
</gene>
<dbReference type="RefSeq" id="WP_088757134.1">
    <property type="nucleotide sequence ID" value="NZ_NJGV01000027.1"/>
</dbReference>